<dbReference type="AlphaFoldDB" id="A0A0M8NXR5"/>
<evidence type="ECO:0000313" key="2">
    <source>
        <dbReference type="Proteomes" id="UP000037696"/>
    </source>
</evidence>
<reference evidence="1 2" key="1">
    <citation type="submission" date="2015-08" db="EMBL/GenBank/DDBJ databases">
        <title>Genome sequencing of Penicillium nordicum.</title>
        <authorList>
            <person name="Nguyen H.D."/>
            <person name="Seifert K.A."/>
        </authorList>
    </citation>
    <scope>NUCLEOTIDE SEQUENCE [LARGE SCALE GENOMIC DNA]</scope>
    <source>
        <strain evidence="1 2">DAOMC 185683</strain>
    </source>
</reference>
<dbReference type="Proteomes" id="UP000037696">
    <property type="component" value="Unassembled WGS sequence"/>
</dbReference>
<comment type="caution">
    <text evidence="1">The sequence shown here is derived from an EMBL/GenBank/DDBJ whole genome shotgun (WGS) entry which is preliminary data.</text>
</comment>
<proteinExistence type="predicted"/>
<protein>
    <submittedName>
        <fullName evidence="1">Uncharacterized protein</fullName>
    </submittedName>
</protein>
<accession>A0A0M8NXR5</accession>
<dbReference type="EMBL" id="LHQQ01000144">
    <property type="protein sequence ID" value="KOS41018.1"/>
    <property type="molecule type" value="Genomic_DNA"/>
</dbReference>
<sequence length="81" mass="9242">MGVSPPRFSMPSEKPTHLFAKSRLDFQIGFSPENTALLITCAHKVLPAKASWRSSAEPLSWHQSEIFHADLLEKKYFERVN</sequence>
<organism evidence="1 2">
    <name type="scientific">Penicillium nordicum</name>
    <dbReference type="NCBI Taxonomy" id="229535"/>
    <lineage>
        <taxon>Eukaryota</taxon>
        <taxon>Fungi</taxon>
        <taxon>Dikarya</taxon>
        <taxon>Ascomycota</taxon>
        <taxon>Pezizomycotina</taxon>
        <taxon>Eurotiomycetes</taxon>
        <taxon>Eurotiomycetidae</taxon>
        <taxon>Eurotiales</taxon>
        <taxon>Aspergillaceae</taxon>
        <taxon>Penicillium</taxon>
    </lineage>
</organism>
<keyword evidence="2" id="KW-1185">Reference proteome</keyword>
<name>A0A0M8NXR5_9EURO</name>
<gene>
    <name evidence="1" type="ORF">ACN38_g8099</name>
</gene>
<evidence type="ECO:0000313" key="1">
    <source>
        <dbReference type="EMBL" id="KOS41018.1"/>
    </source>
</evidence>